<organism evidence="3 4">
    <name type="scientific">Pleurodeles waltl</name>
    <name type="common">Iberian ribbed newt</name>
    <dbReference type="NCBI Taxonomy" id="8319"/>
    <lineage>
        <taxon>Eukaryota</taxon>
        <taxon>Metazoa</taxon>
        <taxon>Chordata</taxon>
        <taxon>Craniata</taxon>
        <taxon>Vertebrata</taxon>
        <taxon>Euteleostomi</taxon>
        <taxon>Amphibia</taxon>
        <taxon>Batrachia</taxon>
        <taxon>Caudata</taxon>
        <taxon>Salamandroidea</taxon>
        <taxon>Salamandridae</taxon>
        <taxon>Pleurodelinae</taxon>
        <taxon>Pleurodeles</taxon>
    </lineage>
</organism>
<name>A0AAV7UMW9_PLEWA</name>
<feature type="signal peptide" evidence="2">
    <location>
        <begin position="1"/>
        <end position="24"/>
    </location>
</feature>
<evidence type="ECO:0000256" key="1">
    <source>
        <dbReference type="SAM" id="MobiDB-lite"/>
    </source>
</evidence>
<feature type="compositionally biased region" description="Polar residues" evidence="1">
    <location>
        <begin position="77"/>
        <end position="86"/>
    </location>
</feature>
<protein>
    <recommendedName>
        <fullName evidence="5">Secreted protein</fullName>
    </recommendedName>
</protein>
<evidence type="ECO:0008006" key="5">
    <source>
        <dbReference type="Google" id="ProtNLM"/>
    </source>
</evidence>
<feature type="chain" id="PRO_5043563620" description="Secreted protein" evidence="2">
    <location>
        <begin position="25"/>
        <end position="86"/>
    </location>
</feature>
<evidence type="ECO:0000313" key="3">
    <source>
        <dbReference type="EMBL" id="KAJ1189746.1"/>
    </source>
</evidence>
<evidence type="ECO:0000256" key="2">
    <source>
        <dbReference type="SAM" id="SignalP"/>
    </source>
</evidence>
<accession>A0AAV7UMW9</accession>
<reference evidence="3" key="1">
    <citation type="journal article" date="2022" name="bioRxiv">
        <title>Sequencing and chromosome-scale assembly of the giantPleurodeles waltlgenome.</title>
        <authorList>
            <person name="Brown T."/>
            <person name="Elewa A."/>
            <person name="Iarovenko S."/>
            <person name="Subramanian E."/>
            <person name="Araus A.J."/>
            <person name="Petzold A."/>
            <person name="Susuki M."/>
            <person name="Suzuki K.-i.T."/>
            <person name="Hayashi T."/>
            <person name="Toyoda A."/>
            <person name="Oliveira C."/>
            <person name="Osipova E."/>
            <person name="Leigh N.D."/>
            <person name="Simon A."/>
            <person name="Yun M.H."/>
        </authorList>
    </citation>
    <scope>NUCLEOTIDE SEQUENCE</scope>
    <source>
        <strain evidence="3">20211129_DDA</strain>
        <tissue evidence="3">Liver</tissue>
    </source>
</reference>
<keyword evidence="4" id="KW-1185">Reference proteome</keyword>
<gene>
    <name evidence="3" type="ORF">NDU88_006488</name>
</gene>
<comment type="caution">
    <text evidence="3">The sequence shown here is derived from an EMBL/GenBank/DDBJ whole genome shotgun (WGS) entry which is preliminary data.</text>
</comment>
<keyword evidence="2" id="KW-0732">Signal</keyword>
<evidence type="ECO:0000313" key="4">
    <source>
        <dbReference type="Proteomes" id="UP001066276"/>
    </source>
</evidence>
<dbReference type="EMBL" id="JANPWB010000005">
    <property type="protein sequence ID" value="KAJ1189746.1"/>
    <property type="molecule type" value="Genomic_DNA"/>
</dbReference>
<sequence>MLHAHIGCLCLVLIGGRGLGAVAAKALNWRQEDDGSRRRCCVIQAVTDNQVNKVPESPAHQIGRGLSPSPQAPDDLTVNTVSRVSD</sequence>
<feature type="region of interest" description="Disordered" evidence="1">
    <location>
        <begin position="53"/>
        <end position="86"/>
    </location>
</feature>
<dbReference type="AlphaFoldDB" id="A0AAV7UMW9"/>
<proteinExistence type="predicted"/>
<dbReference type="Proteomes" id="UP001066276">
    <property type="component" value="Chromosome 3_1"/>
</dbReference>